<dbReference type="EMBL" id="QZAV01000062">
    <property type="protein sequence ID" value="THX39866.1"/>
    <property type="molecule type" value="Genomic_DNA"/>
</dbReference>
<evidence type="ECO:0000256" key="5">
    <source>
        <dbReference type="ARBA" id="ARBA00023098"/>
    </source>
</evidence>
<keyword evidence="6 8" id="KW-0472">Membrane</keyword>
<comment type="caution">
    <text evidence="9">The sequence shown here is derived from an EMBL/GenBank/DDBJ whole genome shotgun (WGS) entry which is preliminary data.</text>
</comment>
<evidence type="ECO:0000256" key="6">
    <source>
        <dbReference type="ARBA" id="ARBA00023136"/>
    </source>
</evidence>
<protein>
    <recommendedName>
        <fullName evidence="11">Adipose-regulatory protein</fullName>
    </recommendedName>
</protein>
<keyword evidence="2 8" id="KW-0812">Transmembrane</keyword>
<feature type="region of interest" description="Disordered" evidence="7">
    <location>
        <begin position="300"/>
        <end position="403"/>
    </location>
</feature>
<evidence type="ECO:0000256" key="2">
    <source>
        <dbReference type="ARBA" id="ARBA00022692"/>
    </source>
</evidence>
<keyword evidence="3" id="KW-0256">Endoplasmic reticulum</keyword>
<feature type="compositionally biased region" description="Basic residues" evidence="7">
    <location>
        <begin position="393"/>
        <end position="403"/>
    </location>
</feature>
<organism evidence="9 10">
    <name type="scientific">Aureobasidium pullulans</name>
    <name type="common">Black yeast</name>
    <name type="synonym">Pullularia pullulans</name>
    <dbReference type="NCBI Taxonomy" id="5580"/>
    <lineage>
        <taxon>Eukaryota</taxon>
        <taxon>Fungi</taxon>
        <taxon>Dikarya</taxon>
        <taxon>Ascomycota</taxon>
        <taxon>Pezizomycotina</taxon>
        <taxon>Dothideomycetes</taxon>
        <taxon>Dothideomycetidae</taxon>
        <taxon>Dothideales</taxon>
        <taxon>Saccotheciaceae</taxon>
        <taxon>Aureobasidium</taxon>
    </lineage>
</organism>
<evidence type="ECO:0000256" key="3">
    <source>
        <dbReference type="ARBA" id="ARBA00022824"/>
    </source>
</evidence>
<dbReference type="Pfam" id="PF06775">
    <property type="entry name" value="Seipin"/>
    <property type="match status" value="1"/>
</dbReference>
<dbReference type="PANTHER" id="PTHR21212:SF0">
    <property type="entry name" value="SEIPIN"/>
    <property type="match status" value="1"/>
</dbReference>
<dbReference type="AlphaFoldDB" id="A0A4S9EYL1"/>
<evidence type="ECO:0000256" key="4">
    <source>
        <dbReference type="ARBA" id="ARBA00022989"/>
    </source>
</evidence>
<feature type="transmembrane region" description="Helical" evidence="8">
    <location>
        <begin position="263"/>
        <end position="290"/>
    </location>
</feature>
<evidence type="ECO:0000313" key="10">
    <source>
        <dbReference type="Proteomes" id="UP000308953"/>
    </source>
</evidence>
<keyword evidence="5" id="KW-0443">Lipid metabolism</keyword>
<accession>A0A4S9EYL1</accession>
<dbReference type="InterPro" id="IPR009617">
    <property type="entry name" value="Seipin"/>
</dbReference>
<evidence type="ECO:0000313" key="9">
    <source>
        <dbReference type="EMBL" id="THX39866.1"/>
    </source>
</evidence>
<feature type="compositionally biased region" description="Polar residues" evidence="7">
    <location>
        <begin position="380"/>
        <end position="390"/>
    </location>
</feature>
<dbReference type="Proteomes" id="UP000308953">
    <property type="component" value="Unassembled WGS sequence"/>
</dbReference>
<feature type="transmembrane region" description="Helical" evidence="8">
    <location>
        <begin position="51"/>
        <end position="75"/>
    </location>
</feature>
<comment type="subcellular location">
    <subcellularLocation>
        <location evidence="1">Endoplasmic reticulum membrane</location>
        <topology evidence="1">Multi-pass membrane protein</topology>
    </subcellularLocation>
</comment>
<evidence type="ECO:0000256" key="7">
    <source>
        <dbReference type="SAM" id="MobiDB-lite"/>
    </source>
</evidence>
<dbReference type="GO" id="GO:0140042">
    <property type="term" value="P:lipid droplet formation"/>
    <property type="evidence" value="ECO:0007669"/>
    <property type="project" value="UniProtKB-ARBA"/>
</dbReference>
<keyword evidence="4 8" id="KW-1133">Transmembrane helix</keyword>
<evidence type="ECO:0000256" key="8">
    <source>
        <dbReference type="SAM" id="Phobius"/>
    </source>
</evidence>
<dbReference type="CDD" id="cd23995">
    <property type="entry name" value="Seipin_BSCL2_like"/>
    <property type="match status" value="1"/>
</dbReference>
<evidence type="ECO:0008006" key="11">
    <source>
        <dbReference type="Google" id="ProtNLM"/>
    </source>
</evidence>
<name>A0A4S9EYL1_AURPU</name>
<proteinExistence type="predicted"/>
<dbReference type="GO" id="GO:0006629">
    <property type="term" value="P:lipid metabolic process"/>
    <property type="evidence" value="ECO:0007669"/>
    <property type="project" value="UniProtKB-KW"/>
</dbReference>
<sequence>MTSRRALSLVLRSVPPSAIGITQLTPPRNTALLPLRIAISKPAQRAYLTSVLFFSTCFLLLLVSIAAYLAFYWTFIPRIGFSRPIHLQFDSLESPPWGIANLAPELVSLQPYDVKIQIRLPRTKTNTEIGNFMVETVLYAPGEKGSVVDESKMPVVKSVDTNKVLASSRRSAILTYYSPVVDLARKATELHWLILGWRLEAETLEVPVFTGVSFAKGWRNVPDTMQIQVQSSARMQIYEASVVFKARFQGLRWIMYNHRLTSAFVFIGAFWGTEVLFTAICWAILSVWIFSGDDTTVKSEDADTRRIKAEDSEEEDPARLSDTERTYPTYSKGPAMRFNSPAIKKEETEPEPFPQLLTTALEADDEDESDDFFDSGLGTSLESTGNTSSKEALRKRKNKQSRT</sequence>
<feature type="compositionally biased region" description="Acidic residues" evidence="7">
    <location>
        <begin position="362"/>
        <end position="373"/>
    </location>
</feature>
<reference evidence="9 10" key="1">
    <citation type="submission" date="2018-10" db="EMBL/GenBank/DDBJ databases">
        <title>Fifty Aureobasidium pullulans genomes reveal a recombining polyextremotolerant generalist.</title>
        <authorList>
            <person name="Gostincar C."/>
            <person name="Turk M."/>
            <person name="Zajc J."/>
            <person name="Gunde-Cimerman N."/>
        </authorList>
    </citation>
    <scope>NUCLEOTIDE SEQUENCE [LARGE SCALE GENOMIC DNA]</scope>
    <source>
        <strain evidence="9 10">EXF-9785</strain>
    </source>
</reference>
<gene>
    <name evidence="9" type="ORF">D6D10_03966</name>
</gene>
<dbReference type="GO" id="GO:0005789">
    <property type="term" value="C:endoplasmic reticulum membrane"/>
    <property type="evidence" value="ECO:0007669"/>
    <property type="project" value="UniProtKB-SubCell"/>
</dbReference>
<evidence type="ECO:0000256" key="1">
    <source>
        <dbReference type="ARBA" id="ARBA00004477"/>
    </source>
</evidence>
<feature type="compositionally biased region" description="Basic and acidic residues" evidence="7">
    <location>
        <begin position="300"/>
        <end position="310"/>
    </location>
</feature>
<dbReference type="PANTHER" id="PTHR21212">
    <property type="entry name" value="BERNARDINELLI-SEIP CONGENITAL LIPODYSTROPHY 2 HOMOLOG BSCL2 PROTEIN"/>
    <property type="match status" value="1"/>
</dbReference>